<evidence type="ECO:0000313" key="3">
    <source>
        <dbReference type="Proteomes" id="UP001330812"/>
    </source>
</evidence>
<feature type="domain" description="SGNH hydrolase-type esterase" evidence="1">
    <location>
        <begin position="31"/>
        <end position="177"/>
    </location>
</feature>
<dbReference type="PANTHER" id="PTHR30383">
    <property type="entry name" value="THIOESTERASE 1/PROTEASE 1/LYSOPHOSPHOLIPASE L1"/>
    <property type="match status" value="1"/>
</dbReference>
<keyword evidence="3" id="KW-1185">Reference proteome</keyword>
<dbReference type="Proteomes" id="UP001330812">
    <property type="component" value="Chromosome"/>
</dbReference>
<sequence>MSTTRKAATAVRKIVLFGDSMLGRFTKPRIDQLEAEAGDVLVFNCAAGGWKSDDGARRAATIAKTEPDVVVLSFGANDCAPDRLVELDAYTRNLHTIAEAFAPATLIGFLPPSIEEIDGVGKRGRTNTVLDTYRRVLREVVTAPNAVDTDAAVAPLIAAGEPVHEDGLHLTGDAYRLVISALARRISAA</sequence>
<evidence type="ECO:0000313" key="2">
    <source>
        <dbReference type="EMBL" id="WSE31733.1"/>
    </source>
</evidence>
<gene>
    <name evidence="2" type="ORF">VSH64_06385</name>
</gene>
<organism evidence="2 3">
    <name type="scientific">Amycolatopsis rhabdoformis</name>
    <dbReference type="NCBI Taxonomy" id="1448059"/>
    <lineage>
        <taxon>Bacteria</taxon>
        <taxon>Bacillati</taxon>
        <taxon>Actinomycetota</taxon>
        <taxon>Actinomycetes</taxon>
        <taxon>Pseudonocardiales</taxon>
        <taxon>Pseudonocardiaceae</taxon>
        <taxon>Amycolatopsis</taxon>
    </lineage>
</organism>
<name>A0ABZ1IDJ7_9PSEU</name>
<proteinExistence type="predicted"/>
<reference evidence="2 3" key="1">
    <citation type="journal article" date="2015" name="Int. J. Syst. Evol. Microbiol.">
        <title>Amycolatopsis rhabdoformis sp. nov., an actinomycete isolated from a tropical forest soil.</title>
        <authorList>
            <person name="Souza W.R."/>
            <person name="Silva R.E."/>
            <person name="Goodfellow M."/>
            <person name="Busarakam K."/>
            <person name="Figueiro F.S."/>
            <person name="Ferreira D."/>
            <person name="Rodrigues-Filho E."/>
            <person name="Moraes L.A.B."/>
            <person name="Zucchi T.D."/>
        </authorList>
    </citation>
    <scope>NUCLEOTIDE SEQUENCE [LARGE SCALE GENOMIC DNA]</scope>
    <source>
        <strain evidence="2 3">NCIMB 14900</strain>
    </source>
</reference>
<evidence type="ECO:0000259" key="1">
    <source>
        <dbReference type="Pfam" id="PF13472"/>
    </source>
</evidence>
<protein>
    <submittedName>
        <fullName evidence="2">GDSL-type esterase/lipase family protein</fullName>
    </submittedName>
</protein>
<dbReference type="InterPro" id="IPR051532">
    <property type="entry name" value="Ester_Hydrolysis_Enzymes"/>
</dbReference>
<dbReference type="Pfam" id="PF13472">
    <property type="entry name" value="Lipase_GDSL_2"/>
    <property type="match status" value="1"/>
</dbReference>
<accession>A0ABZ1IDJ7</accession>
<dbReference type="InterPro" id="IPR036514">
    <property type="entry name" value="SGNH_hydro_sf"/>
</dbReference>
<dbReference type="Gene3D" id="3.40.50.1110">
    <property type="entry name" value="SGNH hydrolase"/>
    <property type="match status" value="1"/>
</dbReference>
<dbReference type="EMBL" id="CP142149">
    <property type="protein sequence ID" value="WSE31733.1"/>
    <property type="molecule type" value="Genomic_DNA"/>
</dbReference>
<dbReference type="RefSeq" id="WP_326834540.1">
    <property type="nucleotide sequence ID" value="NZ_CP142149.1"/>
</dbReference>
<dbReference type="SUPFAM" id="SSF52266">
    <property type="entry name" value="SGNH hydrolase"/>
    <property type="match status" value="1"/>
</dbReference>
<dbReference type="InterPro" id="IPR013830">
    <property type="entry name" value="SGNH_hydro"/>
</dbReference>